<feature type="region of interest" description="Disordered" evidence="1">
    <location>
        <begin position="341"/>
        <end position="449"/>
    </location>
</feature>
<feature type="region of interest" description="Disordered" evidence="1">
    <location>
        <begin position="25"/>
        <end position="66"/>
    </location>
</feature>
<feature type="region of interest" description="Disordered" evidence="1">
    <location>
        <begin position="230"/>
        <end position="264"/>
    </location>
</feature>
<name>A0A9P7GDR6_9AGAR</name>
<dbReference type="Proteomes" id="UP000775547">
    <property type="component" value="Unassembled WGS sequence"/>
</dbReference>
<dbReference type="EMBL" id="JABCKV010000001">
    <property type="protein sequence ID" value="KAG5648669.1"/>
    <property type="molecule type" value="Genomic_DNA"/>
</dbReference>
<evidence type="ECO:0000313" key="2">
    <source>
        <dbReference type="EMBL" id="KAG5648669.1"/>
    </source>
</evidence>
<accession>A0A9P7GDR6</accession>
<comment type="caution">
    <text evidence="2">The sequence shown here is derived from an EMBL/GenBank/DDBJ whole genome shotgun (WGS) entry which is preliminary data.</text>
</comment>
<reference evidence="2" key="1">
    <citation type="submission" date="2020-07" db="EMBL/GenBank/DDBJ databases">
        <authorList>
            <person name="Nieuwenhuis M."/>
            <person name="Van De Peppel L.J.J."/>
        </authorList>
    </citation>
    <scope>NUCLEOTIDE SEQUENCE</scope>
    <source>
        <strain evidence="2">AP01</strain>
        <tissue evidence="2">Mycelium</tissue>
    </source>
</reference>
<evidence type="ECO:0000313" key="3">
    <source>
        <dbReference type="Proteomes" id="UP000775547"/>
    </source>
</evidence>
<feature type="compositionally biased region" description="Pro residues" evidence="1">
    <location>
        <begin position="431"/>
        <end position="444"/>
    </location>
</feature>
<protein>
    <submittedName>
        <fullName evidence="2">Uncharacterized protein</fullName>
    </submittedName>
</protein>
<keyword evidence="3" id="KW-1185">Reference proteome</keyword>
<feature type="compositionally biased region" description="Polar residues" evidence="1">
    <location>
        <begin position="467"/>
        <end position="479"/>
    </location>
</feature>
<feature type="region of interest" description="Disordered" evidence="1">
    <location>
        <begin position="467"/>
        <end position="532"/>
    </location>
</feature>
<gene>
    <name evidence="2" type="ORF">DXG03_000015</name>
</gene>
<proteinExistence type="predicted"/>
<feature type="compositionally biased region" description="Basic and acidic residues" evidence="1">
    <location>
        <begin position="250"/>
        <end position="261"/>
    </location>
</feature>
<evidence type="ECO:0000256" key="1">
    <source>
        <dbReference type="SAM" id="MobiDB-lite"/>
    </source>
</evidence>
<sequence length="595" mass="65254">MDHTPCISKRPLSFVLDEVALKKRRVQGFDREEEESYKGPPSESIRSGEGNAPQPERSVSEPSRYRNDIERHLYNNADDTRHKTDPITMSSYLEENGHSMRISLPSELTQETFIFKKVPPKHRKVMTTGTDAIESSDPQADSLYETMETGSELQHSLDDLDASRRTHHLDILNYPSCLQTRDLWKVLSELGSGLSLEEAVFLQDRTVSLRFSADHFAQAALRALQAKKLPSPWPKDEPLEVHSWTTSNHASDKKPSLHDASEPLTLDPLGEAKWSTLEAPASSDLRVAVTYDHTSDMELSSPEPAESDVPFKAPVSTNYVSTTDKDGLFDMINPHPDSVEFKGDNNSGGCHLDANDLATDRSPHSRATTTPSPSAPMCNVSITSDDALSHRGGTPSQEAPGLEDSTNSLYHGLNMDVYQDDDVQSDGASSPSPPSPRPDPPGAIPPAFAASLSGIRDPVMEALRRSVNTIDSDSGSSSGKYEDESSDTESEFEPCPIMPDSRDGRSISPVSMRDDLRSTPAPSSQAPGGQSAVVVPCPVPIREVNSSRRLPIVPYNRPRRILVPDSNDLPITTVSMRSDAQFFQRTKRSVGTLDI</sequence>
<reference evidence="2" key="2">
    <citation type="submission" date="2021-10" db="EMBL/GenBank/DDBJ databases">
        <title>Phylogenomics reveals ancestral predisposition of the termite-cultivated fungus Termitomyces towards a domesticated lifestyle.</title>
        <authorList>
            <person name="Auxier B."/>
            <person name="Grum-Grzhimaylo A."/>
            <person name="Cardenas M.E."/>
            <person name="Lodge J.D."/>
            <person name="Laessoe T."/>
            <person name="Pedersen O."/>
            <person name="Smith M.E."/>
            <person name="Kuyper T.W."/>
            <person name="Franco-Molano E.A."/>
            <person name="Baroni T.J."/>
            <person name="Aanen D.K."/>
        </authorList>
    </citation>
    <scope>NUCLEOTIDE SEQUENCE</scope>
    <source>
        <strain evidence="2">AP01</strain>
        <tissue evidence="2">Mycelium</tissue>
    </source>
</reference>
<dbReference type="AlphaFoldDB" id="A0A9P7GDR6"/>
<organism evidence="2 3">
    <name type="scientific">Asterophora parasitica</name>
    <dbReference type="NCBI Taxonomy" id="117018"/>
    <lineage>
        <taxon>Eukaryota</taxon>
        <taxon>Fungi</taxon>
        <taxon>Dikarya</taxon>
        <taxon>Basidiomycota</taxon>
        <taxon>Agaricomycotina</taxon>
        <taxon>Agaricomycetes</taxon>
        <taxon>Agaricomycetidae</taxon>
        <taxon>Agaricales</taxon>
        <taxon>Tricholomatineae</taxon>
        <taxon>Lyophyllaceae</taxon>
        <taxon>Asterophora</taxon>
    </lineage>
</organism>
<dbReference type="OrthoDB" id="1897642at2759"/>